<dbReference type="Gene3D" id="3.30.559.10">
    <property type="entry name" value="Chloramphenicol acetyltransferase-like domain"/>
    <property type="match status" value="1"/>
</dbReference>
<dbReference type="Gene3D" id="1.10.1200.10">
    <property type="entry name" value="ACP-like"/>
    <property type="match status" value="1"/>
</dbReference>
<evidence type="ECO:0000259" key="5">
    <source>
        <dbReference type="PROSITE" id="PS50075"/>
    </source>
</evidence>
<dbReference type="GO" id="GO:0031177">
    <property type="term" value="F:phosphopantetheine binding"/>
    <property type="evidence" value="ECO:0007669"/>
    <property type="project" value="TreeGrafter"/>
</dbReference>
<keyword evidence="4" id="KW-0436">Ligase</keyword>
<dbReference type="SUPFAM" id="SSF47336">
    <property type="entry name" value="ACP-like"/>
    <property type="match status" value="1"/>
</dbReference>
<dbReference type="GO" id="GO:0016874">
    <property type="term" value="F:ligase activity"/>
    <property type="evidence" value="ECO:0007669"/>
    <property type="project" value="UniProtKB-KW"/>
</dbReference>
<dbReference type="Gene3D" id="3.40.50.1820">
    <property type="entry name" value="alpha/beta hydrolase"/>
    <property type="match status" value="1"/>
</dbReference>
<evidence type="ECO:0000256" key="3">
    <source>
        <dbReference type="ARBA" id="ARBA00022553"/>
    </source>
</evidence>
<dbReference type="InterPro" id="IPR001242">
    <property type="entry name" value="Condensation_dom"/>
</dbReference>
<sequence length="1816" mass="194782">MTPTALIEHLDAIGVTLWVDGETLRFRAPEGALTVDLRNRIKDSRAQIMDLLRHRGQDQVRRDPDGAHDPFPLTDVQGSYLVGRTSAFSDGGVGCHGYAEFDVDPTVLGEDPVGRLRDAWRQVVDCHPMLRAIVHSEGWQQVVPDLEVPLRVRSASDRETVREQLQTRTHPVVTGSITDVSTLEPLIDVVVTVGVEDIVLHVSVDLLLTDFIGLGVILGDLASVLSGRPVQPPSLTFRDYLATVREQAASPRGRAEHDRAEKFWSERATTLAEPITLSPESGDPTAPTGHHDATIRFTRRSHHLSDEQWQGVETAARDGGVTTTSLLVAGVARVLHRHGGPDRGLVAMTLADRKPVVPDVNRIVGDFTSTLLVEVDGRADVSLTELAATAQEATFEALQHNALSGVELSRLIAAGQGGERFQVPVVITSTIGAGAAVLPDPVLRPRPGHGLSQTPQVLLDIQFSPVPGQGGVSIDWDSRDGGISATVLDAAFADFSDLVDTISRHGIPATDPLRRRAPAAIERTGRLDVLPATLHEPLIARWREDPTAPAVIDGDHVVSRGQLMAAATTVSRHVLTAGGAPRVAVVLPPGAAQVAVELGVLLAGGCYVPLEPDWPEARRQAVLEVLRREGETMLIDSGTELMDELHEVLRGRADRPVELPSGTVPPDAEAYVIFTSGSTGHPKGVVVTHRQARTTLADLEARLGLGSTDAVLAVSRHSFDLSVFNMFGILGVGGRMVIPTSGTTADPSAWAASLVEHRVSVWNSVPAQLQLLLDHLEGRQPTAELALRVVLVSGDWVPVGQPAQTWRHAPNTRFWALGGATEAAIWSVLNEVTAPLPETARSVPYGTAMDDQGIWVLNAEDEPATIGQIGDIVIGGDGVAAGYLGDPGLTAAAFFTHPATGERCYRTGDRGRMLPDGRIEFLGRIDGQVKIRGHRIELGEIESVLGAIPGVARAVAAVNRSGSGSGTLVAAVLPETGDHHALFHAERAAAVTGVMSAADRDFTAGLDVESMLELAALVEESALHRMAVQVARGEGHGMTGLIDTLGAGRHADLVQRWVAMLCERGWVSMADQTVQLLRTPDVAEEKARWDRIQQLDRHIGYGSEHLAYVRRCLDELPGLLRGDVDPLALLFPEGNTHVARAAYGENLFARWINTVVATGIAELARRAEEAGRTLRVLEIGGGVGGTTDAVLEALGTVLGNDLTGVDYLFTDVSRFFFEEVTTRWPSLRTGLFDINSPDGVVPGSVDVILSANVLHNARHIPQVLEGLAGLLVPGGVLAAIDSTVVNPTLMTTMEFKEGLSDFTDLRNETGKPFLDLTEWVQVLAESPFTLAGCFPEGPDHPMRIGNQHALWATTGGGQAPLDPDRIIAHLASTLPHYMVPRTVAILDSLPLTANGKIDRARVAALTDQPGLSLSTSSTATELDPCQQRVAAIWQEVLGLPGTPLHPGSNFFDLGGDSLLLARSIGRLRRELPGGEAVAWDDALRRIVADPTIAGCARTFTSEEDTGPGGAAQSAVTELLPADGVGDEVLVLVHDGSGGLAPYQDVIEVLRRTTPRPRVLGLRRTTDDGYLETPPAELLDQLSDRYATELISLGVSRVQLFGYCMGGLIAAGVATRLAEADIEVTGCTVVSSYRIPFAVEDELMLDHSFAKLLHLDPADAGIDVDEHALGRALTEVRRHSPTRIAPGAIREVAEPELAAALDRAPADSGERLRRLAVSDPRSTWTPETLALVKEVFRQSMAAVAQWDAPAYLGDICFLRQRGDLHFLPTLREDMTDFWSTFCLGELDVQDIEGTHFDCLGPDNADGVVTILNRRWER</sequence>
<dbReference type="Pfam" id="PF00550">
    <property type="entry name" value="PP-binding"/>
    <property type="match status" value="1"/>
</dbReference>
<dbReference type="GO" id="GO:0008610">
    <property type="term" value="P:lipid biosynthetic process"/>
    <property type="evidence" value="ECO:0007669"/>
    <property type="project" value="UniProtKB-ARBA"/>
</dbReference>
<dbReference type="InterPro" id="IPR044894">
    <property type="entry name" value="TubC_N_sf"/>
</dbReference>
<dbReference type="SUPFAM" id="SSF52777">
    <property type="entry name" value="CoA-dependent acyltransferases"/>
    <property type="match status" value="2"/>
</dbReference>
<dbReference type="InterPro" id="IPR000873">
    <property type="entry name" value="AMP-dep_synth/lig_dom"/>
</dbReference>
<dbReference type="InterPro" id="IPR042099">
    <property type="entry name" value="ANL_N_sf"/>
</dbReference>
<dbReference type="EMBL" id="RQZG01000004">
    <property type="protein sequence ID" value="RRD06032.1"/>
    <property type="molecule type" value="Genomic_DNA"/>
</dbReference>
<dbReference type="InterPro" id="IPR013217">
    <property type="entry name" value="Methyltransf_12"/>
</dbReference>
<dbReference type="InterPro" id="IPR023213">
    <property type="entry name" value="CAT-like_dom_sf"/>
</dbReference>
<dbReference type="PANTHER" id="PTHR45527:SF10">
    <property type="entry name" value="PYOCHELIN SYNTHASE PCHF"/>
    <property type="match status" value="1"/>
</dbReference>
<gene>
    <name evidence="6" type="ORF">EII34_04940</name>
</gene>
<dbReference type="InterPro" id="IPR041464">
    <property type="entry name" value="TubC_N"/>
</dbReference>
<dbReference type="InterPro" id="IPR045851">
    <property type="entry name" value="AMP-bd_C_sf"/>
</dbReference>
<dbReference type="OrthoDB" id="2472181at2"/>
<dbReference type="PROSITE" id="PS50075">
    <property type="entry name" value="CARRIER"/>
    <property type="match status" value="1"/>
</dbReference>
<dbReference type="PANTHER" id="PTHR45527">
    <property type="entry name" value="NONRIBOSOMAL PEPTIDE SYNTHETASE"/>
    <property type="match status" value="1"/>
</dbReference>
<evidence type="ECO:0000313" key="7">
    <source>
        <dbReference type="Proteomes" id="UP000280819"/>
    </source>
</evidence>
<dbReference type="GO" id="GO:0043041">
    <property type="term" value="P:amino acid activation for nonribosomal peptide biosynthetic process"/>
    <property type="evidence" value="ECO:0007669"/>
    <property type="project" value="TreeGrafter"/>
</dbReference>
<dbReference type="Gene3D" id="3.30.300.30">
    <property type="match status" value="2"/>
</dbReference>
<evidence type="ECO:0000256" key="2">
    <source>
        <dbReference type="ARBA" id="ARBA00022450"/>
    </source>
</evidence>
<dbReference type="Pfam" id="PF00668">
    <property type="entry name" value="Condensation"/>
    <property type="match status" value="1"/>
</dbReference>
<dbReference type="Pfam" id="PF08242">
    <property type="entry name" value="Methyltransf_12"/>
    <property type="match status" value="1"/>
</dbReference>
<dbReference type="SUPFAM" id="SSF56801">
    <property type="entry name" value="Acetyl-CoA synthetase-like"/>
    <property type="match status" value="1"/>
</dbReference>
<dbReference type="Gene3D" id="3.40.50.12780">
    <property type="entry name" value="N-terminal domain of ligase-like"/>
    <property type="match status" value="1"/>
</dbReference>
<dbReference type="Pfam" id="PF00975">
    <property type="entry name" value="Thioesterase"/>
    <property type="match status" value="1"/>
</dbReference>
<dbReference type="Gene3D" id="3.30.559.30">
    <property type="entry name" value="Nonribosomal peptide synthetase, condensation domain"/>
    <property type="match status" value="1"/>
</dbReference>
<dbReference type="InterPro" id="IPR036736">
    <property type="entry name" value="ACP-like_sf"/>
</dbReference>
<evidence type="ECO:0000256" key="1">
    <source>
        <dbReference type="ARBA" id="ARBA00001957"/>
    </source>
</evidence>
<dbReference type="Proteomes" id="UP000280819">
    <property type="component" value="Unassembled WGS sequence"/>
</dbReference>
<dbReference type="Pfam" id="PF00501">
    <property type="entry name" value="AMP-binding"/>
    <property type="match status" value="1"/>
</dbReference>
<dbReference type="NCBIfam" id="TIGR01733">
    <property type="entry name" value="AA-adenyl-dom"/>
    <property type="match status" value="1"/>
</dbReference>
<dbReference type="GO" id="GO:0005737">
    <property type="term" value="C:cytoplasm"/>
    <property type="evidence" value="ECO:0007669"/>
    <property type="project" value="TreeGrafter"/>
</dbReference>
<dbReference type="Gene3D" id="3.40.50.150">
    <property type="entry name" value="Vaccinia Virus protein VP39"/>
    <property type="match status" value="1"/>
</dbReference>
<dbReference type="InterPro" id="IPR020845">
    <property type="entry name" value="AMP-binding_CS"/>
</dbReference>
<dbReference type="SUPFAM" id="SSF53335">
    <property type="entry name" value="S-adenosyl-L-methionine-dependent methyltransferases"/>
    <property type="match status" value="1"/>
</dbReference>
<dbReference type="PROSITE" id="PS00012">
    <property type="entry name" value="PHOSPHOPANTETHEINE"/>
    <property type="match status" value="1"/>
</dbReference>
<organism evidence="6 7">
    <name type="scientific">Arachnia propionica</name>
    <dbReference type="NCBI Taxonomy" id="1750"/>
    <lineage>
        <taxon>Bacteria</taxon>
        <taxon>Bacillati</taxon>
        <taxon>Actinomycetota</taxon>
        <taxon>Actinomycetes</taxon>
        <taxon>Propionibacteriales</taxon>
        <taxon>Propionibacteriaceae</taxon>
        <taxon>Arachnia</taxon>
    </lineage>
</organism>
<keyword evidence="3" id="KW-0597">Phosphoprotein</keyword>
<feature type="domain" description="Carrier" evidence="5">
    <location>
        <begin position="1420"/>
        <end position="1503"/>
    </location>
</feature>
<dbReference type="InterPro" id="IPR010071">
    <property type="entry name" value="AA_adenyl_dom"/>
</dbReference>
<comment type="caution">
    <text evidence="6">The sequence shown here is derived from an EMBL/GenBank/DDBJ whole genome shotgun (WGS) entry which is preliminary data.</text>
</comment>
<dbReference type="InterPro" id="IPR029058">
    <property type="entry name" value="AB_hydrolase_fold"/>
</dbReference>
<dbReference type="Pfam" id="PF18563">
    <property type="entry name" value="TubC_N"/>
    <property type="match status" value="1"/>
</dbReference>
<protein>
    <submittedName>
        <fullName evidence="6">Amino acid adenylation domain-containing protein</fullName>
    </submittedName>
</protein>
<dbReference type="InterPro" id="IPR009081">
    <property type="entry name" value="PP-bd_ACP"/>
</dbReference>
<dbReference type="InterPro" id="IPR006162">
    <property type="entry name" value="Ppantetheine_attach_site"/>
</dbReference>
<dbReference type="PROSITE" id="PS00455">
    <property type="entry name" value="AMP_BINDING"/>
    <property type="match status" value="1"/>
</dbReference>
<proteinExistence type="predicted"/>
<comment type="cofactor">
    <cofactor evidence="1">
        <name>pantetheine 4'-phosphate</name>
        <dbReference type="ChEBI" id="CHEBI:47942"/>
    </cofactor>
</comment>
<dbReference type="InterPro" id="IPR001031">
    <property type="entry name" value="Thioesterase"/>
</dbReference>
<accession>A0A3P1T9A5</accession>
<dbReference type="GO" id="GO:0009403">
    <property type="term" value="P:toxin biosynthetic process"/>
    <property type="evidence" value="ECO:0007669"/>
    <property type="project" value="UniProtKB-ARBA"/>
</dbReference>
<evidence type="ECO:0000313" key="6">
    <source>
        <dbReference type="EMBL" id="RRD06032.1"/>
    </source>
</evidence>
<dbReference type="CDD" id="cd02440">
    <property type="entry name" value="AdoMet_MTases"/>
    <property type="match status" value="1"/>
</dbReference>
<reference evidence="6 7" key="1">
    <citation type="submission" date="2018-11" db="EMBL/GenBank/DDBJ databases">
        <title>Genomes From Bacteria Associated with the Canine Oral Cavity: a Test Case for Automated Genome-Based Taxonomic Assignment.</title>
        <authorList>
            <person name="Coil D.A."/>
            <person name="Jospin G."/>
            <person name="Darling A.E."/>
            <person name="Wallis C."/>
            <person name="Davis I.J."/>
            <person name="Harris S."/>
            <person name="Eisen J.A."/>
            <person name="Holcombe L.J."/>
            <person name="O'Flynn C."/>
        </authorList>
    </citation>
    <scope>NUCLEOTIDE SEQUENCE [LARGE SCALE GENOMIC DNA]</scope>
    <source>
        <strain evidence="6 7">OH887_COT-365</strain>
    </source>
</reference>
<keyword evidence="2" id="KW-0596">Phosphopantetheine</keyword>
<evidence type="ECO:0000256" key="4">
    <source>
        <dbReference type="ARBA" id="ARBA00022598"/>
    </source>
</evidence>
<name>A0A3P1T9A5_9ACTN</name>
<dbReference type="RefSeq" id="WP_124843534.1">
    <property type="nucleotide sequence ID" value="NZ_RQZG01000004.1"/>
</dbReference>
<dbReference type="InterPro" id="IPR029063">
    <property type="entry name" value="SAM-dependent_MTases_sf"/>
</dbReference>
<dbReference type="Gene3D" id="1.10.10.1830">
    <property type="entry name" value="Non-ribosomal peptide synthase, adenylation domain"/>
    <property type="match status" value="1"/>
</dbReference>
<dbReference type="SUPFAM" id="SSF53474">
    <property type="entry name" value="alpha/beta-Hydrolases"/>
    <property type="match status" value="1"/>
</dbReference>